<reference evidence="2 3" key="1">
    <citation type="submission" date="2014-07" db="EMBL/GenBank/DDBJ databases">
        <title>Draft genome of Clostridium sulfidigenes 113A isolated from sediments associated with methane hydrate from Krishna Godavari basin.</title>
        <authorList>
            <person name="Honkalas V.S."/>
            <person name="Dabir A.P."/>
            <person name="Arora P."/>
            <person name="Dhakephalkar P.K."/>
        </authorList>
    </citation>
    <scope>NUCLEOTIDE SEQUENCE [LARGE SCALE GENOMIC DNA]</scope>
    <source>
        <strain evidence="2 3">113A</strain>
    </source>
</reference>
<evidence type="ECO:0000313" key="3">
    <source>
        <dbReference type="Proteomes" id="UP000028542"/>
    </source>
</evidence>
<sequence>MHNLINAIPLYNFLKYCNNNSSEKIILDCGAGGSNPPLSLFYEFGYETYGIEISEEQLEKARAFCIEHNTDLNIIFGDMRKIPFENEFFNFLYSYNTSVHMKKEDFSLALSEFYRVLKPGGLCYVNFLGEECDTYGIGKEIGEGEFLQIEDNDEVIYCHYKDNEIEQALTKFEVIYKEKKSVKRNIDDRENTSVYLEYILVKK</sequence>
<feature type="domain" description="Methyltransferase type 11" evidence="1">
    <location>
        <begin position="27"/>
        <end position="125"/>
    </location>
</feature>
<evidence type="ECO:0000313" key="2">
    <source>
        <dbReference type="EMBL" id="KEZ87078.1"/>
    </source>
</evidence>
<dbReference type="EMBL" id="JPMD01000015">
    <property type="protein sequence ID" value="KEZ87078.1"/>
    <property type="molecule type" value="Genomic_DNA"/>
</dbReference>
<protein>
    <submittedName>
        <fullName evidence="2">SAM-dependent methyltransferase</fullName>
    </submittedName>
</protein>
<dbReference type="Proteomes" id="UP000028542">
    <property type="component" value="Unassembled WGS sequence"/>
</dbReference>
<dbReference type="Pfam" id="PF08241">
    <property type="entry name" value="Methyltransf_11"/>
    <property type="match status" value="1"/>
</dbReference>
<dbReference type="CDD" id="cd02440">
    <property type="entry name" value="AdoMet_MTases"/>
    <property type="match status" value="1"/>
</dbReference>
<accession>A0A084JDP4</accession>
<keyword evidence="3" id="KW-1185">Reference proteome</keyword>
<dbReference type="Gene3D" id="3.40.50.150">
    <property type="entry name" value="Vaccinia Virus protein VP39"/>
    <property type="match status" value="1"/>
</dbReference>
<comment type="caution">
    <text evidence="2">The sequence shown here is derived from an EMBL/GenBank/DDBJ whole genome shotgun (WGS) entry which is preliminary data.</text>
</comment>
<proteinExistence type="predicted"/>
<keyword evidence="2" id="KW-0808">Transferase</keyword>
<dbReference type="GO" id="GO:0032259">
    <property type="term" value="P:methylation"/>
    <property type="evidence" value="ECO:0007669"/>
    <property type="project" value="UniProtKB-KW"/>
</dbReference>
<dbReference type="AlphaFoldDB" id="A0A084JDP4"/>
<dbReference type="InterPro" id="IPR029063">
    <property type="entry name" value="SAM-dependent_MTases_sf"/>
</dbReference>
<dbReference type="SUPFAM" id="SSF53335">
    <property type="entry name" value="S-adenosyl-L-methionine-dependent methyltransferases"/>
    <property type="match status" value="1"/>
</dbReference>
<organism evidence="2 3">
    <name type="scientific">Clostridium sulfidigenes</name>
    <dbReference type="NCBI Taxonomy" id="318464"/>
    <lineage>
        <taxon>Bacteria</taxon>
        <taxon>Bacillati</taxon>
        <taxon>Bacillota</taxon>
        <taxon>Clostridia</taxon>
        <taxon>Eubacteriales</taxon>
        <taxon>Clostridiaceae</taxon>
        <taxon>Clostridium</taxon>
    </lineage>
</organism>
<dbReference type="eggNOG" id="COG0500">
    <property type="taxonomic scope" value="Bacteria"/>
</dbReference>
<evidence type="ECO:0000259" key="1">
    <source>
        <dbReference type="Pfam" id="PF08241"/>
    </source>
</evidence>
<dbReference type="GO" id="GO:0008757">
    <property type="term" value="F:S-adenosylmethionine-dependent methyltransferase activity"/>
    <property type="evidence" value="ECO:0007669"/>
    <property type="project" value="InterPro"/>
</dbReference>
<dbReference type="STRING" id="318464.IO99_07515"/>
<dbReference type="InterPro" id="IPR013216">
    <property type="entry name" value="Methyltransf_11"/>
</dbReference>
<keyword evidence="2" id="KW-0489">Methyltransferase</keyword>
<name>A0A084JDP4_9CLOT</name>
<gene>
    <name evidence="2" type="ORF">IO99_07515</name>
</gene>
<dbReference type="RefSeq" id="WP_035131822.1">
    <property type="nucleotide sequence ID" value="NZ_JPMD01000015.1"/>
</dbReference>